<dbReference type="InterPro" id="IPR016197">
    <property type="entry name" value="Chromo-like_dom_sf"/>
</dbReference>
<dbReference type="CDD" id="cd18982">
    <property type="entry name" value="CSD"/>
    <property type="match status" value="1"/>
</dbReference>
<dbReference type="GO" id="GO:0000792">
    <property type="term" value="C:heterochromatin"/>
    <property type="evidence" value="ECO:0007669"/>
    <property type="project" value="UniProtKB-ARBA"/>
</dbReference>
<dbReference type="CDD" id="cd00024">
    <property type="entry name" value="CD_CSD"/>
    <property type="match status" value="1"/>
</dbReference>
<dbReference type="InterPro" id="IPR044251">
    <property type="entry name" value="LHP1-like"/>
</dbReference>
<evidence type="ECO:0000256" key="1">
    <source>
        <dbReference type="ARBA" id="ARBA00004123"/>
    </source>
</evidence>
<keyword evidence="2" id="KW-0539">Nucleus</keyword>
<dbReference type="InterPro" id="IPR000953">
    <property type="entry name" value="Chromo/chromo_shadow_dom"/>
</dbReference>
<proteinExistence type="predicted"/>
<dbReference type="SMART" id="SM00300">
    <property type="entry name" value="ChSh"/>
    <property type="match status" value="1"/>
</dbReference>
<dbReference type="Pfam" id="PF00385">
    <property type="entry name" value="Chromo"/>
    <property type="match status" value="1"/>
</dbReference>
<dbReference type="PROSITE" id="PS50013">
    <property type="entry name" value="CHROMO_2"/>
    <property type="match status" value="1"/>
</dbReference>
<comment type="subcellular location">
    <subcellularLocation>
        <location evidence="1">Nucleus</location>
    </subcellularLocation>
</comment>
<evidence type="ECO:0000256" key="2">
    <source>
        <dbReference type="ARBA" id="ARBA00023242"/>
    </source>
</evidence>
<dbReference type="GO" id="GO:0031507">
    <property type="term" value="P:heterochromatin formation"/>
    <property type="evidence" value="ECO:0007669"/>
    <property type="project" value="InterPro"/>
</dbReference>
<evidence type="ECO:0000313" key="5">
    <source>
        <dbReference type="EMBL" id="AHZ62813.1"/>
    </source>
</evidence>
<feature type="compositionally biased region" description="Basic and acidic residues" evidence="3">
    <location>
        <begin position="42"/>
        <end position="60"/>
    </location>
</feature>
<name>A0A059UEC9_BETVV</name>
<gene>
    <name evidence="5" type="primary">LHP1</name>
</gene>
<dbReference type="InterPro" id="IPR023779">
    <property type="entry name" value="Chromodomain_CS"/>
</dbReference>
<feature type="region of interest" description="Disordered" evidence="3">
    <location>
        <begin position="1"/>
        <end position="109"/>
    </location>
</feature>
<dbReference type="PANTHER" id="PTHR47240">
    <property type="entry name" value="CHROMO DOMAIN-CONTAINING PROTEIN LHP1"/>
    <property type="match status" value="1"/>
</dbReference>
<feature type="region of interest" description="Disordered" evidence="3">
    <location>
        <begin position="253"/>
        <end position="279"/>
    </location>
</feature>
<dbReference type="EMBL" id="KJ636469">
    <property type="protein sequence ID" value="AHZ62813.1"/>
    <property type="molecule type" value="Genomic_DNA"/>
</dbReference>
<dbReference type="GO" id="GO:0005634">
    <property type="term" value="C:nucleus"/>
    <property type="evidence" value="ECO:0007669"/>
    <property type="project" value="UniProtKB-SubCell"/>
</dbReference>
<dbReference type="SUPFAM" id="SSF54160">
    <property type="entry name" value="Chromo domain-like"/>
    <property type="match status" value="1"/>
</dbReference>
<feature type="compositionally biased region" description="Low complexity" evidence="3">
    <location>
        <begin position="9"/>
        <end position="26"/>
    </location>
</feature>
<dbReference type="PANTHER" id="PTHR47240:SF2">
    <property type="entry name" value="CHROMO DOMAIN-CONTAINING PROTEIN LHP1"/>
    <property type="match status" value="1"/>
</dbReference>
<dbReference type="AlphaFoldDB" id="A0A059UEC9"/>
<dbReference type="Gene3D" id="2.40.50.40">
    <property type="match status" value="1"/>
</dbReference>
<evidence type="ECO:0000256" key="3">
    <source>
        <dbReference type="SAM" id="MobiDB-lite"/>
    </source>
</evidence>
<feature type="compositionally biased region" description="Acidic residues" evidence="3">
    <location>
        <begin position="61"/>
        <end position="93"/>
    </location>
</feature>
<organism evidence="5">
    <name type="scientific">Beta vulgaris subsp. vulgaris</name>
    <name type="common">Beet</name>
    <dbReference type="NCBI Taxonomy" id="3555"/>
    <lineage>
        <taxon>Eukaryota</taxon>
        <taxon>Viridiplantae</taxon>
        <taxon>Streptophyta</taxon>
        <taxon>Embryophyta</taxon>
        <taxon>Tracheophyta</taxon>
        <taxon>Spermatophyta</taxon>
        <taxon>Magnoliopsida</taxon>
        <taxon>eudicotyledons</taxon>
        <taxon>Gunneridae</taxon>
        <taxon>Pentapetalae</taxon>
        <taxon>Caryophyllales</taxon>
        <taxon>Chenopodiaceae</taxon>
        <taxon>Betoideae</taxon>
        <taxon>Beta</taxon>
    </lineage>
</organism>
<dbReference type="InterPro" id="IPR023780">
    <property type="entry name" value="Chromo_domain"/>
</dbReference>
<feature type="domain" description="Chromo" evidence="4">
    <location>
        <begin position="120"/>
        <end position="179"/>
    </location>
</feature>
<accession>A0A059UEC9</accession>
<reference evidence="5" key="1">
    <citation type="journal article" date="2014" name="Front. Plant Sci.">
        <title>The FLC-like gene BvFL1 is not a major regulator of vernalization response in biennial beets.</title>
        <authorList>
            <person name="Vogt S.H."/>
            <person name="Weyens G."/>
            <person name="Lefebvre M."/>
            <person name="Bork B."/>
            <person name="Schechert A."/>
            <person name="Muller A.E."/>
        </authorList>
    </citation>
    <scope>NUCLEOTIDE SEQUENCE</scope>
</reference>
<evidence type="ECO:0000259" key="4">
    <source>
        <dbReference type="PROSITE" id="PS50013"/>
    </source>
</evidence>
<protein>
    <submittedName>
        <fullName evidence="5">Heterochromatin protein isoform 2</fullName>
    </submittedName>
</protein>
<reference evidence="5" key="2">
    <citation type="submission" date="2014-03" db="EMBL/GenBank/DDBJ databases">
        <authorList>
            <person name="Muller A."/>
            <person name="Schulze-Buxloh G."/>
            <person name="Jung C."/>
            <person name="Schilhabel M."/>
        </authorList>
    </citation>
    <scope>NUCLEOTIDE SEQUENCE</scope>
</reference>
<sequence length="446" mass="50570">MKKVKNTLQSESNSLSHSHSLSDSQNYAFNDLPPPSTTDTQRLTEERENVVVGDEEREKAEEEEVDGDEDDDEEEYEEEDEEEEEEDEEEEVEERERDGVEVLDGGTTTAERKKLADGYYEVESIRRKRICKGERQYLIKWRGWPESANTWEPVDHLQTCPDVVEAYEESLRSGQKKTSRKRKRKFTQPKKKMQYFYGVSKSKLTHSKLSLSHENETSATLENSVQAYPQPSMVAIVVEHDEAMKRPRATRSFDCKGSETVSPHVASNGKENSDQLYGQDTSTKNMDVHLQLPMTVEGDGPENCQSNANCVEVGQGNLCRGAKRRKSGSVRRFTPDMTSHSFDYLPNTAPANISSCDRVDKLMLGSSDACCKKKFDSSRSSNVITSLIKPISYSASVTNNVQDVAVTFVALRSDGKEVMVDNKFLKANNPHLLINFYEQHLRYSPN</sequence>
<dbReference type="InterPro" id="IPR008251">
    <property type="entry name" value="Chromo_shadow_dom"/>
</dbReference>
<dbReference type="PROSITE" id="PS00598">
    <property type="entry name" value="CHROMO_1"/>
    <property type="match status" value="1"/>
</dbReference>
<dbReference type="SMART" id="SM00298">
    <property type="entry name" value="CHROMO"/>
    <property type="match status" value="1"/>
</dbReference>